<protein>
    <submittedName>
        <fullName evidence="1">Uncharacterized protein</fullName>
    </submittedName>
</protein>
<accession>A0AAV5KAT0</accession>
<dbReference type="Proteomes" id="UP001054252">
    <property type="component" value="Unassembled WGS sequence"/>
</dbReference>
<evidence type="ECO:0000313" key="2">
    <source>
        <dbReference type="Proteomes" id="UP001054252"/>
    </source>
</evidence>
<dbReference type="AlphaFoldDB" id="A0AAV5KAT0"/>
<comment type="caution">
    <text evidence="1">The sequence shown here is derived from an EMBL/GenBank/DDBJ whole genome shotgun (WGS) entry which is preliminary data.</text>
</comment>
<sequence length="63" mass="7597">MSSTFLRRMARMASRSEVLEVEEEERQFLVVEPTPEVVVEQWMTKAEYIHLPEEKGEEEERKR</sequence>
<keyword evidence="2" id="KW-1185">Reference proteome</keyword>
<proteinExistence type="predicted"/>
<reference evidence="1 2" key="1">
    <citation type="journal article" date="2021" name="Commun. Biol.">
        <title>The genome of Shorea leprosula (Dipterocarpaceae) highlights the ecological relevance of drought in aseasonal tropical rainforests.</title>
        <authorList>
            <person name="Ng K.K.S."/>
            <person name="Kobayashi M.J."/>
            <person name="Fawcett J.A."/>
            <person name="Hatakeyama M."/>
            <person name="Paape T."/>
            <person name="Ng C.H."/>
            <person name="Ang C.C."/>
            <person name="Tnah L.H."/>
            <person name="Lee C.T."/>
            <person name="Nishiyama T."/>
            <person name="Sese J."/>
            <person name="O'Brien M.J."/>
            <person name="Copetti D."/>
            <person name="Mohd Noor M.I."/>
            <person name="Ong R.C."/>
            <person name="Putra M."/>
            <person name="Sireger I.Z."/>
            <person name="Indrioko S."/>
            <person name="Kosugi Y."/>
            <person name="Izuno A."/>
            <person name="Isagi Y."/>
            <person name="Lee S.L."/>
            <person name="Shimizu K.K."/>
        </authorList>
    </citation>
    <scope>NUCLEOTIDE SEQUENCE [LARGE SCALE GENOMIC DNA]</scope>
    <source>
        <strain evidence="1">214</strain>
    </source>
</reference>
<name>A0AAV5KAT0_9ROSI</name>
<evidence type="ECO:0000313" key="1">
    <source>
        <dbReference type="EMBL" id="GKV21461.1"/>
    </source>
</evidence>
<gene>
    <name evidence="1" type="ORF">SLEP1_g31439</name>
</gene>
<organism evidence="1 2">
    <name type="scientific">Rubroshorea leprosula</name>
    <dbReference type="NCBI Taxonomy" id="152421"/>
    <lineage>
        <taxon>Eukaryota</taxon>
        <taxon>Viridiplantae</taxon>
        <taxon>Streptophyta</taxon>
        <taxon>Embryophyta</taxon>
        <taxon>Tracheophyta</taxon>
        <taxon>Spermatophyta</taxon>
        <taxon>Magnoliopsida</taxon>
        <taxon>eudicotyledons</taxon>
        <taxon>Gunneridae</taxon>
        <taxon>Pentapetalae</taxon>
        <taxon>rosids</taxon>
        <taxon>malvids</taxon>
        <taxon>Malvales</taxon>
        <taxon>Dipterocarpaceae</taxon>
        <taxon>Rubroshorea</taxon>
    </lineage>
</organism>
<dbReference type="EMBL" id="BPVZ01000057">
    <property type="protein sequence ID" value="GKV21461.1"/>
    <property type="molecule type" value="Genomic_DNA"/>
</dbReference>